<evidence type="ECO:0000313" key="3">
    <source>
        <dbReference type="EMBL" id="PHQ35679.1"/>
    </source>
</evidence>
<dbReference type="SUPFAM" id="SSF55347">
    <property type="entry name" value="Glyceraldehyde-3-phosphate dehydrogenase-like, C-terminal domain"/>
    <property type="match status" value="1"/>
</dbReference>
<dbReference type="PANTHER" id="PTHR43377:SF1">
    <property type="entry name" value="BILIVERDIN REDUCTASE A"/>
    <property type="match status" value="1"/>
</dbReference>
<reference evidence="3 4" key="1">
    <citation type="submission" date="2017-06" db="EMBL/GenBank/DDBJ databases">
        <title>Description of Rhodopirellula bahusiensis sp. nov.</title>
        <authorList>
            <person name="Kizina J."/>
            <person name="Harder J."/>
        </authorList>
    </citation>
    <scope>NUCLEOTIDE SEQUENCE [LARGE SCALE GENOMIC DNA]</scope>
    <source>
        <strain evidence="3 4">SWK21</strain>
    </source>
</reference>
<dbReference type="GeneID" id="90608257"/>
<dbReference type="SUPFAM" id="SSF51735">
    <property type="entry name" value="NAD(P)-binding Rossmann-fold domains"/>
    <property type="match status" value="1"/>
</dbReference>
<dbReference type="EMBL" id="NIZW01000006">
    <property type="protein sequence ID" value="PHQ35679.1"/>
    <property type="molecule type" value="Genomic_DNA"/>
</dbReference>
<keyword evidence="4" id="KW-1185">Reference proteome</keyword>
<evidence type="ECO:0000259" key="2">
    <source>
        <dbReference type="Pfam" id="PF22725"/>
    </source>
</evidence>
<dbReference type="PANTHER" id="PTHR43377">
    <property type="entry name" value="BILIVERDIN REDUCTASE A"/>
    <property type="match status" value="1"/>
</dbReference>
<dbReference type="OrthoDB" id="9783105at2"/>
<comment type="caution">
    <text evidence="3">The sequence shown here is derived from an EMBL/GenBank/DDBJ whole genome shotgun (WGS) entry which is preliminary data.</text>
</comment>
<sequence length="352" mass="37773">MSSNAKTPMRAAILGVGFMGWIHTLAYQRSQAADLVGFASRDAKKRAGDWRGIQGNFGPPGEQIDVSGMNVSESLDGLLADDSIDLIDVCLPPHLHVDAIQKILASGKKVLCEKPLALSAEAAGSLLEIAEPGQLMVAHILPFMPAFRFLVEAKSDGRYGKPITGRFSRTISPPDWIPDFYDPEQVGGPLIDLQVHDAHLARVLFGMPVGAHCVSHNQEGVPKRYETILDYGASASSDEMTPVVSLAGGVIDSPARGFTHGFEVSFEKATLRFEFAAYGDGSTDTIPLTVMHNDGKLERPELGEQDPIDGFVSEINAVADVVSGGPMHPVLDAQLATDALKICEMQMASRRP</sequence>
<dbReference type="AlphaFoldDB" id="A0A2G1WAL2"/>
<dbReference type="InterPro" id="IPR000683">
    <property type="entry name" value="Gfo/Idh/MocA-like_OxRdtase_N"/>
</dbReference>
<dbReference type="Gene3D" id="3.40.50.720">
    <property type="entry name" value="NAD(P)-binding Rossmann-like Domain"/>
    <property type="match status" value="1"/>
</dbReference>
<dbReference type="InterPro" id="IPR051450">
    <property type="entry name" value="Gfo/Idh/MocA_Oxidoreductases"/>
</dbReference>
<evidence type="ECO:0000313" key="4">
    <source>
        <dbReference type="Proteomes" id="UP000225740"/>
    </source>
</evidence>
<name>A0A2G1WAL2_9BACT</name>
<protein>
    <submittedName>
        <fullName evidence="3">Oxidoreductase</fullName>
    </submittedName>
</protein>
<feature type="domain" description="Gfo/Idh/MocA-like oxidoreductase N-terminal" evidence="1">
    <location>
        <begin position="10"/>
        <end position="136"/>
    </location>
</feature>
<organism evidence="3 4">
    <name type="scientific">Rhodopirellula bahusiensis</name>
    <dbReference type="NCBI Taxonomy" id="2014065"/>
    <lineage>
        <taxon>Bacteria</taxon>
        <taxon>Pseudomonadati</taxon>
        <taxon>Planctomycetota</taxon>
        <taxon>Planctomycetia</taxon>
        <taxon>Pirellulales</taxon>
        <taxon>Pirellulaceae</taxon>
        <taxon>Rhodopirellula</taxon>
    </lineage>
</organism>
<evidence type="ECO:0000259" key="1">
    <source>
        <dbReference type="Pfam" id="PF01408"/>
    </source>
</evidence>
<dbReference type="Pfam" id="PF22725">
    <property type="entry name" value="GFO_IDH_MocA_C3"/>
    <property type="match status" value="1"/>
</dbReference>
<accession>A0A2G1WAL2</accession>
<feature type="domain" description="GFO/IDH/MocA-like oxidoreductase" evidence="2">
    <location>
        <begin position="152"/>
        <end position="223"/>
    </location>
</feature>
<dbReference type="RefSeq" id="WP_099260311.1">
    <property type="nucleotide sequence ID" value="NZ_NIZW01000006.1"/>
</dbReference>
<dbReference type="InterPro" id="IPR055170">
    <property type="entry name" value="GFO_IDH_MocA-like_dom"/>
</dbReference>
<dbReference type="GO" id="GO:0000166">
    <property type="term" value="F:nucleotide binding"/>
    <property type="evidence" value="ECO:0007669"/>
    <property type="project" value="InterPro"/>
</dbReference>
<proteinExistence type="predicted"/>
<dbReference type="Proteomes" id="UP000225740">
    <property type="component" value="Unassembled WGS sequence"/>
</dbReference>
<dbReference type="Pfam" id="PF01408">
    <property type="entry name" value="GFO_IDH_MocA"/>
    <property type="match status" value="1"/>
</dbReference>
<gene>
    <name evidence="3" type="ORF">CEE69_08690</name>
</gene>
<dbReference type="Gene3D" id="3.30.360.10">
    <property type="entry name" value="Dihydrodipicolinate Reductase, domain 2"/>
    <property type="match status" value="1"/>
</dbReference>
<dbReference type="InterPro" id="IPR036291">
    <property type="entry name" value="NAD(P)-bd_dom_sf"/>
</dbReference>